<dbReference type="SUPFAM" id="SSF53474">
    <property type="entry name" value="alpha/beta-Hydrolases"/>
    <property type="match status" value="1"/>
</dbReference>
<feature type="active site" description="Nucleophile" evidence="5">
    <location>
        <position position="82"/>
    </location>
</feature>
<feature type="binding site" evidence="5">
    <location>
        <position position="22"/>
    </location>
    <ligand>
        <name>substrate</name>
    </ligand>
</feature>
<dbReference type="PANTHER" id="PTHR43194:SF5">
    <property type="entry name" value="PIMELOYL-[ACYL-CARRIER PROTEIN] METHYL ESTER ESTERASE"/>
    <property type="match status" value="1"/>
</dbReference>
<keyword evidence="4 5" id="KW-0378">Hydrolase</keyword>
<dbReference type="GO" id="GO:0090499">
    <property type="term" value="F:pimelyl-[acyl-carrier protein] methyl ester esterase activity"/>
    <property type="evidence" value="ECO:0007669"/>
    <property type="project" value="UniProtKB-EC"/>
</dbReference>
<comment type="catalytic activity">
    <reaction evidence="5">
        <text>6-carboxyhexanoyl-[ACP] methyl ester + H2O = 6-carboxyhexanoyl-[ACP] + methanol + H(+)</text>
        <dbReference type="Rhea" id="RHEA:42700"/>
        <dbReference type="Rhea" id="RHEA-COMP:9955"/>
        <dbReference type="Rhea" id="RHEA-COMP:10186"/>
        <dbReference type="ChEBI" id="CHEBI:15377"/>
        <dbReference type="ChEBI" id="CHEBI:15378"/>
        <dbReference type="ChEBI" id="CHEBI:17790"/>
        <dbReference type="ChEBI" id="CHEBI:78846"/>
        <dbReference type="ChEBI" id="CHEBI:82735"/>
        <dbReference type="EC" id="3.1.1.85"/>
    </reaction>
</comment>
<sequence length="256" mass="28189">MMSLYWHRCGEGKTDLVLLHGWGLNAEVWSGITERLRPHFRLHLVDLPGYGRSQGYSAMTLEEMAGVLLPHLPEDAIIAGWSLGGLVATRLVQTARQKVRGLITLASSPCFSEREQWPGIKPTVLEGFRQQLSQHFEKTVERFMALQTLGTGTARQDARQLRDVILSQPLPQADVLNGGLSILQSADLRGELSALKVPVLRIYGALDALVPVAIVPEVDQYTGHGQSLIIPKAGHAPFISHPDLFCQQVLDFSSDL</sequence>
<evidence type="ECO:0000256" key="1">
    <source>
        <dbReference type="ARBA" id="ARBA00022487"/>
    </source>
</evidence>
<reference evidence="8" key="1">
    <citation type="journal article" date="2019" name="Int. J. Syst. Evol. Microbiol.">
        <title>The Global Catalogue of Microorganisms (GCM) 10K type strain sequencing project: providing services to taxonomists for standard genome sequencing and annotation.</title>
        <authorList>
            <consortium name="The Broad Institute Genomics Platform"/>
            <consortium name="The Broad Institute Genome Sequencing Center for Infectious Disease"/>
            <person name="Wu L."/>
            <person name="Ma J."/>
        </authorList>
    </citation>
    <scope>NUCLEOTIDE SEQUENCE [LARGE SCALE GENOMIC DNA]</scope>
    <source>
        <strain evidence="8">CGMCC 1.18518</strain>
    </source>
</reference>
<dbReference type="NCBIfam" id="TIGR01738">
    <property type="entry name" value="bioH"/>
    <property type="match status" value="1"/>
</dbReference>
<dbReference type="RefSeq" id="WP_385945734.1">
    <property type="nucleotide sequence ID" value="NZ_JBHSUB010000001.1"/>
</dbReference>
<keyword evidence="2 5" id="KW-0963">Cytoplasm</keyword>
<dbReference type="InterPro" id="IPR050228">
    <property type="entry name" value="Carboxylesterase_BioH"/>
</dbReference>
<feature type="domain" description="AB hydrolase-1" evidence="6">
    <location>
        <begin position="16"/>
        <end position="242"/>
    </location>
</feature>
<feature type="binding site" evidence="5">
    <location>
        <position position="235"/>
    </location>
    <ligand>
        <name>substrate</name>
    </ligand>
</feature>
<comment type="pathway">
    <text evidence="5">Cofactor biosynthesis; biotin biosynthesis.</text>
</comment>
<dbReference type="Proteomes" id="UP001596230">
    <property type="component" value="Unassembled WGS sequence"/>
</dbReference>
<gene>
    <name evidence="5 7" type="primary">bioH</name>
    <name evidence="7" type="ORF">ACFP9W_00730</name>
</gene>
<evidence type="ECO:0000256" key="4">
    <source>
        <dbReference type="ARBA" id="ARBA00022801"/>
    </source>
</evidence>
<dbReference type="EMBL" id="JBHSUB010000001">
    <property type="protein sequence ID" value="MFC6376651.1"/>
    <property type="molecule type" value="Genomic_DNA"/>
</dbReference>
<keyword evidence="8" id="KW-1185">Reference proteome</keyword>
<evidence type="ECO:0000259" key="6">
    <source>
        <dbReference type="Pfam" id="PF00561"/>
    </source>
</evidence>
<dbReference type="InterPro" id="IPR010076">
    <property type="entry name" value="BioH"/>
</dbReference>
<protein>
    <recommendedName>
        <fullName evidence="5">Pimeloyl-[acyl-carrier protein] methyl ester esterase</fullName>
        <ecNumber evidence="5">3.1.1.85</ecNumber>
    </recommendedName>
    <alternativeName>
        <fullName evidence="5">Biotin synthesis protein BioH</fullName>
    </alternativeName>
    <alternativeName>
        <fullName evidence="5">Carboxylesterase BioH</fullName>
    </alternativeName>
</protein>
<dbReference type="Gene3D" id="3.40.50.1820">
    <property type="entry name" value="alpha/beta hydrolase"/>
    <property type="match status" value="1"/>
</dbReference>
<comment type="subcellular location">
    <subcellularLocation>
        <location evidence="5">Cytoplasm</location>
    </subcellularLocation>
</comment>
<dbReference type="InterPro" id="IPR000073">
    <property type="entry name" value="AB_hydrolase_1"/>
</dbReference>
<keyword evidence="1 5" id="KW-0719">Serine esterase</keyword>
<evidence type="ECO:0000256" key="3">
    <source>
        <dbReference type="ARBA" id="ARBA00022756"/>
    </source>
</evidence>
<feature type="active site" evidence="5">
    <location>
        <position position="207"/>
    </location>
</feature>
<comment type="function">
    <text evidence="5">The physiological role of BioH is to remove the methyl group introduced by BioC when the pimeloyl moiety is complete. It allows to synthesize pimeloyl-ACP via the fatty acid synthetic pathway through the hydrolysis of the ester bonds of pimeloyl-ACP esters.</text>
</comment>
<dbReference type="Pfam" id="PF00561">
    <property type="entry name" value="Abhydrolase_1"/>
    <property type="match status" value="1"/>
</dbReference>
<evidence type="ECO:0000313" key="7">
    <source>
        <dbReference type="EMBL" id="MFC6376651.1"/>
    </source>
</evidence>
<evidence type="ECO:0000313" key="8">
    <source>
        <dbReference type="Proteomes" id="UP001596230"/>
    </source>
</evidence>
<comment type="caution">
    <text evidence="7">The sequence shown here is derived from an EMBL/GenBank/DDBJ whole genome shotgun (WGS) entry which is preliminary data.</text>
</comment>
<dbReference type="PANTHER" id="PTHR43194">
    <property type="entry name" value="HYDROLASE ALPHA/BETA FOLD FAMILY"/>
    <property type="match status" value="1"/>
</dbReference>
<dbReference type="HAMAP" id="MF_01260">
    <property type="entry name" value="Carboxylester"/>
    <property type="match status" value="1"/>
</dbReference>
<comment type="similarity">
    <text evidence="5">Belongs to the AB hydrolase superfamily. Carboxylesterase BioH family.</text>
</comment>
<name>A0ABW1VVK2_9GAMM</name>
<dbReference type="InterPro" id="IPR029058">
    <property type="entry name" value="AB_hydrolase_fold"/>
</dbReference>
<feature type="binding site" evidence="5">
    <location>
        <begin position="82"/>
        <end position="83"/>
    </location>
    <ligand>
        <name>substrate</name>
    </ligand>
</feature>
<accession>A0ABW1VVK2</accession>
<proteinExistence type="inferred from homology"/>
<comment type="subunit">
    <text evidence="5">Monomer.</text>
</comment>
<evidence type="ECO:0000256" key="5">
    <source>
        <dbReference type="HAMAP-Rule" id="MF_01260"/>
    </source>
</evidence>
<feature type="binding site" evidence="5">
    <location>
        <begin position="143"/>
        <end position="147"/>
    </location>
    <ligand>
        <name>substrate</name>
    </ligand>
</feature>
<dbReference type="EC" id="3.1.1.85" evidence="5"/>
<organism evidence="7 8">
    <name type="scientific">Tatumella terrea</name>
    <dbReference type="NCBI Taxonomy" id="419007"/>
    <lineage>
        <taxon>Bacteria</taxon>
        <taxon>Pseudomonadati</taxon>
        <taxon>Pseudomonadota</taxon>
        <taxon>Gammaproteobacteria</taxon>
        <taxon>Enterobacterales</taxon>
        <taxon>Erwiniaceae</taxon>
        <taxon>Tatumella</taxon>
    </lineage>
</organism>
<evidence type="ECO:0000256" key="2">
    <source>
        <dbReference type="ARBA" id="ARBA00022490"/>
    </source>
</evidence>
<keyword evidence="3 5" id="KW-0093">Biotin biosynthesis</keyword>
<feature type="active site" evidence="5">
    <location>
        <position position="235"/>
    </location>
</feature>